<organism evidence="1 2">
    <name type="scientific">Pocillopora meandrina</name>
    <dbReference type="NCBI Taxonomy" id="46732"/>
    <lineage>
        <taxon>Eukaryota</taxon>
        <taxon>Metazoa</taxon>
        <taxon>Cnidaria</taxon>
        <taxon>Anthozoa</taxon>
        <taxon>Hexacorallia</taxon>
        <taxon>Scleractinia</taxon>
        <taxon>Astrocoeniina</taxon>
        <taxon>Pocilloporidae</taxon>
        <taxon>Pocillopora</taxon>
    </lineage>
</organism>
<dbReference type="AlphaFoldDB" id="A0AAU9XAK6"/>
<accession>A0AAU9XAK6</accession>
<name>A0AAU9XAK6_9CNID</name>
<keyword evidence="2" id="KW-1185">Reference proteome</keyword>
<sequence length="214" mass="24650">LKANFSFLSHGRFWMWEWWMDADYEDQRFKGNGFCFNLCIKYFYFIPYQQNFNYHSELWNNTDSFNLPGGETGFDSQETKLPTYWDTPFSKICLGMRIGNVTNFIVIEKQANSLFSLIADGQHRQTTLGRDLWKSLIGSEGSLQLTCNKEGFNTACGKHRARIGILSNNEKHCRSCNSKIGFGMSKENICGNKAKHEGDNGDKNIKVMGYILVR</sequence>
<proteinExistence type="predicted"/>
<protein>
    <submittedName>
        <fullName evidence="1">Uncharacterized protein</fullName>
    </submittedName>
</protein>
<dbReference type="EMBL" id="CALNXJ010000034">
    <property type="protein sequence ID" value="CAH3140758.1"/>
    <property type="molecule type" value="Genomic_DNA"/>
</dbReference>
<evidence type="ECO:0000313" key="1">
    <source>
        <dbReference type="EMBL" id="CAH3140758.1"/>
    </source>
</evidence>
<dbReference type="Proteomes" id="UP001159428">
    <property type="component" value="Unassembled WGS sequence"/>
</dbReference>
<reference evidence="1 2" key="1">
    <citation type="submission" date="2022-05" db="EMBL/GenBank/DDBJ databases">
        <authorList>
            <consortium name="Genoscope - CEA"/>
            <person name="William W."/>
        </authorList>
    </citation>
    <scope>NUCLEOTIDE SEQUENCE [LARGE SCALE GENOMIC DNA]</scope>
</reference>
<gene>
    <name evidence="1" type="ORF">PMEA_00019398</name>
</gene>
<comment type="caution">
    <text evidence="1">The sequence shown here is derived from an EMBL/GenBank/DDBJ whole genome shotgun (WGS) entry which is preliminary data.</text>
</comment>
<evidence type="ECO:0000313" key="2">
    <source>
        <dbReference type="Proteomes" id="UP001159428"/>
    </source>
</evidence>
<feature type="non-terminal residue" evidence="1">
    <location>
        <position position="1"/>
    </location>
</feature>